<name>A0A9P7F944_9AGAM</name>
<gene>
    <name evidence="1" type="ORF">F5147DRAFT_690682</name>
</gene>
<evidence type="ECO:0000313" key="2">
    <source>
        <dbReference type="Proteomes" id="UP000823399"/>
    </source>
</evidence>
<dbReference type="GeneID" id="64699346"/>
<dbReference type="EMBL" id="JABBWM010000022">
    <property type="protein sequence ID" value="KAG2109878.1"/>
    <property type="molecule type" value="Genomic_DNA"/>
</dbReference>
<organism evidence="1 2">
    <name type="scientific">Suillus discolor</name>
    <dbReference type="NCBI Taxonomy" id="1912936"/>
    <lineage>
        <taxon>Eukaryota</taxon>
        <taxon>Fungi</taxon>
        <taxon>Dikarya</taxon>
        <taxon>Basidiomycota</taxon>
        <taxon>Agaricomycotina</taxon>
        <taxon>Agaricomycetes</taxon>
        <taxon>Agaricomycetidae</taxon>
        <taxon>Boletales</taxon>
        <taxon>Suillineae</taxon>
        <taxon>Suillaceae</taxon>
        <taxon>Suillus</taxon>
    </lineage>
</organism>
<reference evidence="1" key="1">
    <citation type="journal article" date="2020" name="New Phytol.">
        <title>Comparative genomics reveals dynamic genome evolution in host specialist ectomycorrhizal fungi.</title>
        <authorList>
            <person name="Lofgren L.A."/>
            <person name="Nguyen N.H."/>
            <person name="Vilgalys R."/>
            <person name="Ruytinx J."/>
            <person name="Liao H.L."/>
            <person name="Branco S."/>
            <person name="Kuo A."/>
            <person name="LaButti K."/>
            <person name="Lipzen A."/>
            <person name="Andreopoulos W."/>
            <person name="Pangilinan J."/>
            <person name="Riley R."/>
            <person name="Hundley H."/>
            <person name="Na H."/>
            <person name="Barry K."/>
            <person name="Grigoriev I.V."/>
            <person name="Stajich J.E."/>
            <person name="Kennedy P.G."/>
        </authorList>
    </citation>
    <scope>NUCLEOTIDE SEQUENCE</scope>
    <source>
        <strain evidence="1">FC423</strain>
    </source>
</reference>
<dbReference type="AlphaFoldDB" id="A0A9P7F944"/>
<comment type="caution">
    <text evidence="1">The sequence shown here is derived from an EMBL/GenBank/DDBJ whole genome shotgun (WGS) entry which is preliminary data.</text>
</comment>
<proteinExistence type="predicted"/>
<sequence length="76" mass="8832">MAAVLLHIIAHFVFFCLSSHLYICSHSLSPFLFLLQFFLVHRTHPRSYSTRISQRPCDDVKNIDISHGHAYNAYIN</sequence>
<protein>
    <submittedName>
        <fullName evidence="1">Uncharacterized protein</fullName>
    </submittedName>
</protein>
<keyword evidence="2" id="KW-1185">Reference proteome</keyword>
<accession>A0A9P7F944</accession>
<dbReference type="Proteomes" id="UP000823399">
    <property type="component" value="Unassembled WGS sequence"/>
</dbReference>
<evidence type="ECO:0000313" key="1">
    <source>
        <dbReference type="EMBL" id="KAG2109878.1"/>
    </source>
</evidence>
<dbReference type="RefSeq" id="XP_041293746.1">
    <property type="nucleotide sequence ID" value="XM_041437087.1"/>
</dbReference>